<feature type="region of interest" description="Disordered" evidence="1">
    <location>
        <begin position="215"/>
        <end position="237"/>
    </location>
</feature>
<feature type="region of interest" description="Disordered" evidence="1">
    <location>
        <begin position="37"/>
        <end position="93"/>
    </location>
</feature>
<dbReference type="AlphaFoldDB" id="A0A448XS64"/>
<protein>
    <submittedName>
        <fullName evidence="2">Uncharacterized protein</fullName>
    </submittedName>
</protein>
<dbReference type="Proteomes" id="UP000784294">
    <property type="component" value="Unassembled WGS sequence"/>
</dbReference>
<proteinExistence type="predicted"/>
<keyword evidence="3" id="KW-1185">Reference proteome</keyword>
<sequence length="480" mass="53822">MHSCTRLPACRHKGRQTDAYTCVVLCRGCAIHDRASWQPDARPGAGRSDRRQDDGEPTVDTIRQLASNQRRQPSDKAPPVSTSASSRGGRSGIGEFEKLSTRVWRAFLSDLSSARTWQPGSSRCCTPAKWQRPSDRGRYRTGRQTWSVVKRVDSLSNSCGAAQCHDGVALICRPSAGSIVPDSSGHLESAWLKDGRHRLEPAVGGRDEIAVEACSNPRHRDTPSSHSGRVTQDPTDVGSVICESDASSASSSTGRDDEINRTRRRFRATIARAKEYQCPHARLHFKDVTESSSLFRLLHVFLLIFSLCLGALASSSPSAQFHSGNRIPTLTRSTDMTSRLMSHRSLSDTARLRAMTPAYLFQMHSRHSREWFDFAQFYTSDRTAEDTVAMRQVKKRRRRHIVGEHEEAEGVNRLGMITAIRHHRLMGEHVTFCTFTCPVEIEISPMYTLYVLDQITQAHLYSQFVSQVQELLVHTVFQTI</sequence>
<evidence type="ECO:0000256" key="1">
    <source>
        <dbReference type="SAM" id="MobiDB-lite"/>
    </source>
</evidence>
<dbReference type="OrthoDB" id="6281389at2759"/>
<evidence type="ECO:0000313" key="3">
    <source>
        <dbReference type="Proteomes" id="UP000784294"/>
    </source>
</evidence>
<comment type="caution">
    <text evidence="2">The sequence shown here is derived from an EMBL/GenBank/DDBJ whole genome shotgun (WGS) entry which is preliminary data.</text>
</comment>
<organism evidence="2 3">
    <name type="scientific">Protopolystoma xenopodis</name>
    <dbReference type="NCBI Taxonomy" id="117903"/>
    <lineage>
        <taxon>Eukaryota</taxon>
        <taxon>Metazoa</taxon>
        <taxon>Spiralia</taxon>
        <taxon>Lophotrochozoa</taxon>
        <taxon>Platyhelminthes</taxon>
        <taxon>Monogenea</taxon>
        <taxon>Polyopisthocotylea</taxon>
        <taxon>Polystomatidea</taxon>
        <taxon>Polystomatidae</taxon>
        <taxon>Protopolystoma</taxon>
    </lineage>
</organism>
<gene>
    <name evidence="2" type="ORF">PXEA_LOCUS37088</name>
</gene>
<accession>A0A448XS64</accession>
<name>A0A448XS64_9PLAT</name>
<reference evidence="2" key="1">
    <citation type="submission" date="2018-11" db="EMBL/GenBank/DDBJ databases">
        <authorList>
            <consortium name="Pathogen Informatics"/>
        </authorList>
    </citation>
    <scope>NUCLEOTIDE SEQUENCE</scope>
</reference>
<feature type="compositionally biased region" description="Polar residues" evidence="1">
    <location>
        <begin position="224"/>
        <end position="234"/>
    </location>
</feature>
<dbReference type="EMBL" id="CAAALY010283657">
    <property type="protein sequence ID" value="VEL43648.1"/>
    <property type="molecule type" value="Genomic_DNA"/>
</dbReference>
<evidence type="ECO:0000313" key="2">
    <source>
        <dbReference type="EMBL" id="VEL43648.1"/>
    </source>
</evidence>